<evidence type="ECO:0000256" key="1">
    <source>
        <dbReference type="SAM" id="Phobius"/>
    </source>
</evidence>
<dbReference type="AlphaFoldDB" id="A0A224YAX9"/>
<feature type="transmembrane region" description="Helical" evidence="1">
    <location>
        <begin position="72"/>
        <end position="97"/>
    </location>
</feature>
<organism evidence="2">
    <name type="scientific">Rhipicephalus zambeziensis</name>
    <dbReference type="NCBI Taxonomy" id="60191"/>
    <lineage>
        <taxon>Eukaryota</taxon>
        <taxon>Metazoa</taxon>
        <taxon>Ecdysozoa</taxon>
        <taxon>Arthropoda</taxon>
        <taxon>Chelicerata</taxon>
        <taxon>Arachnida</taxon>
        <taxon>Acari</taxon>
        <taxon>Parasitiformes</taxon>
        <taxon>Ixodida</taxon>
        <taxon>Ixodoidea</taxon>
        <taxon>Ixodidae</taxon>
        <taxon>Rhipicephalinae</taxon>
        <taxon>Rhipicephalus</taxon>
        <taxon>Rhipicephalus</taxon>
    </lineage>
</organism>
<keyword evidence="1" id="KW-0472">Membrane</keyword>
<keyword evidence="1" id="KW-0812">Transmembrane</keyword>
<protein>
    <submittedName>
        <fullName evidence="2">Uncharacterized protein</fullName>
    </submittedName>
</protein>
<sequence>MPNISSRSISGPSTKTHQGLNACTQVSCEFYVQQAGCKKKSRHIHEVNDDEWAKLDRFHPWQKENVWSGTHLYFMVIVITCSGYIPLYCVIVIFIMWSGYIPLYVATYLLQLLTTTTTTKEHAYISWSSASSLSRVVGTFHYTGTRLYFIVITCSGYISLYVATCLPTYLLQLLQQQLQRRDRPTP</sequence>
<name>A0A224YAX9_9ACAR</name>
<reference evidence="2" key="1">
    <citation type="journal article" date="2017" name="Parasit. Vectors">
        <title>Sialotranscriptomics of Rhipicephalus zambeziensis reveals intricate expression profiles of secretory proteins and suggests tight temporal transcriptional regulation during blood-feeding.</title>
        <authorList>
            <person name="de Castro M.H."/>
            <person name="de Klerk D."/>
            <person name="Pienaar R."/>
            <person name="Rees D.J.G."/>
            <person name="Mans B.J."/>
        </authorList>
    </citation>
    <scope>NUCLEOTIDE SEQUENCE</scope>
    <source>
        <tissue evidence="2">Salivary glands</tissue>
    </source>
</reference>
<dbReference type="EMBL" id="GFPF01003690">
    <property type="protein sequence ID" value="MAA14836.1"/>
    <property type="molecule type" value="Transcribed_RNA"/>
</dbReference>
<feature type="transmembrane region" description="Helical" evidence="1">
    <location>
        <begin position="147"/>
        <end position="171"/>
    </location>
</feature>
<proteinExistence type="predicted"/>
<keyword evidence="1" id="KW-1133">Transmembrane helix</keyword>
<evidence type="ECO:0000313" key="2">
    <source>
        <dbReference type="EMBL" id="MAA14836.1"/>
    </source>
</evidence>
<accession>A0A224YAX9</accession>